<evidence type="ECO:0000313" key="4">
    <source>
        <dbReference type="Proteomes" id="UP001328107"/>
    </source>
</evidence>
<keyword evidence="4" id="KW-1185">Reference proteome</keyword>
<dbReference type="EMBL" id="BTRK01000006">
    <property type="protein sequence ID" value="GMR60152.1"/>
    <property type="molecule type" value="Genomic_DNA"/>
</dbReference>
<proteinExistence type="predicted"/>
<organism evidence="2 4">
    <name type="scientific">Pristionchus mayeri</name>
    <dbReference type="NCBI Taxonomy" id="1317129"/>
    <lineage>
        <taxon>Eukaryota</taxon>
        <taxon>Metazoa</taxon>
        <taxon>Ecdysozoa</taxon>
        <taxon>Nematoda</taxon>
        <taxon>Chromadorea</taxon>
        <taxon>Rhabditida</taxon>
        <taxon>Rhabditina</taxon>
        <taxon>Diplogasteromorpha</taxon>
        <taxon>Diplogasteroidea</taxon>
        <taxon>Neodiplogasteridae</taxon>
        <taxon>Pristionchus</taxon>
    </lineage>
</organism>
<comment type="caution">
    <text evidence="2">The sequence shown here is derived from an EMBL/GenBank/DDBJ whole genome shotgun (WGS) entry which is preliminary data.</text>
</comment>
<name>A0AAN5IBA6_9BILA</name>
<dbReference type="Proteomes" id="UP001328107">
    <property type="component" value="Unassembled WGS sequence"/>
</dbReference>
<dbReference type="EMBL" id="BTRK01000005">
    <property type="protein sequence ID" value="GMR55043.1"/>
    <property type="molecule type" value="Genomic_DNA"/>
</dbReference>
<dbReference type="EMBL" id="BTRK01000006">
    <property type="protein sequence ID" value="GMR59758.1"/>
    <property type="molecule type" value="Genomic_DNA"/>
</dbReference>
<reference evidence="4" key="1">
    <citation type="submission" date="2022-10" db="EMBL/GenBank/DDBJ databases">
        <title>Genome assembly of Pristionchus species.</title>
        <authorList>
            <person name="Yoshida K."/>
            <person name="Sommer R.J."/>
        </authorList>
    </citation>
    <scope>NUCLEOTIDE SEQUENCE [LARGE SCALE GENOMIC DNA]</scope>
    <source>
        <strain evidence="1 4">RS5460</strain>
    </source>
</reference>
<feature type="non-terminal residue" evidence="2">
    <location>
        <position position="90"/>
    </location>
</feature>
<sequence>SRRENRHCSAFLTTYTEEDGTITARFCRDHIGHACEPSKIPLGRRDRETLYGIIDQKYEVPKIRELLREFGKKSPLYYFSTRMIKELKSR</sequence>
<reference evidence="2" key="2">
    <citation type="submission" date="2023-06" db="EMBL/GenBank/DDBJ databases">
        <title>Genome assembly of Pristionchus species.</title>
        <authorList>
            <person name="Yoshida K."/>
            <person name="Sommer R.J."/>
        </authorList>
    </citation>
    <scope>NUCLEOTIDE SEQUENCE</scope>
    <source>
        <strain evidence="2 4">RS5460</strain>
    </source>
</reference>
<protein>
    <submittedName>
        <fullName evidence="2">Uncharacterized protein</fullName>
    </submittedName>
</protein>
<evidence type="ECO:0000313" key="1">
    <source>
        <dbReference type="EMBL" id="GMR55043.1"/>
    </source>
</evidence>
<dbReference type="PANTHER" id="PTHR33936">
    <property type="entry name" value="PROTEIN CBG17840"/>
    <property type="match status" value="1"/>
</dbReference>
<feature type="non-terminal residue" evidence="2">
    <location>
        <position position="1"/>
    </location>
</feature>
<gene>
    <name evidence="1" type="ORF">PMAYCL1PPCAC_25238</name>
    <name evidence="2" type="ORF">PMAYCL1PPCAC_29953</name>
    <name evidence="3" type="ORF">PMAYCL1PPCAC_30347</name>
</gene>
<evidence type="ECO:0000313" key="2">
    <source>
        <dbReference type="EMBL" id="GMR59758.1"/>
    </source>
</evidence>
<evidence type="ECO:0000313" key="3">
    <source>
        <dbReference type="EMBL" id="GMR60152.1"/>
    </source>
</evidence>
<accession>A0AAN5IBA6</accession>
<dbReference type="AlphaFoldDB" id="A0AAN5IBA6"/>
<dbReference type="InterPro" id="IPR052797">
    <property type="entry name" value="RegFact_GeneExpr_CellDeath"/>
</dbReference>
<dbReference type="PANTHER" id="PTHR33936:SF24">
    <property type="entry name" value="C2H2-TYPE DOMAIN-CONTAINING PROTEIN"/>
    <property type="match status" value="1"/>
</dbReference>